<protein>
    <submittedName>
        <fullName evidence="2">Cytochrome c biogenesis CcdA family protein</fullName>
    </submittedName>
</protein>
<dbReference type="RefSeq" id="WP_256394680.1">
    <property type="nucleotide sequence ID" value="NZ_JANHDJ010000001.1"/>
</dbReference>
<dbReference type="EMBL" id="JBHUDM010000001">
    <property type="protein sequence ID" value="MFD1640991.1"/>
    <property type="molecule type" value="Genomic_DNA"/>
</dbReference>
<dbReference type="PANTHER" id="PTHR31272:SF9">
    <property type="entry name" value="BLL1027 PROTEIN"/>
    <property type="match status" value="1"/>
</dbReference>
<keyword evidence="1" id="KW-1133">Transmembrane helix</keyword>
<dbReference type="Proteomes" id="UP001597052">
    <property type="component" value="Unassembled WGS sequence"/>
</dbReference>
<feature type="transmembrane region" description="Helical" evidence="1">
    <location>
        <begin position="66"/>
        <end position="93"/>
    </location>
</feature>
<keyword evidence="3" id="KW-1185">Reference proteome</keyword>
<accession>A0ABD6D4N8</accession>
<keyword evidence="1" id="KW-0812">Transmembrane</keyword>
<evidence type="ECO:0000256" key="1">
    <source>
        <dbReference type="SAM" id="Phobius"/>
    </source>
</evidence>
<dbReference type="PANTHER" id="PTHR31272">
    <property type="entry name" value="CYTOCHROME C-TYPE BIOGENESIS PROTEIN HI_1454-RELATED"/>
    <property type="match status" value="1"/>
</dbReference>
<feature type="transmembrane region" description="Helical" evidence="1">
    <location>
        <begin position="175"/>
        <end position="202"/>
    </location>
</feature>
<feature type="transmembrane region" description="Helical" evidence="1">
    <location>
        <begin position="99"/>
        <end position="119"/>
    </location>
</feature>
<sequence length="243" mass="24891">MTGVGSIGLLSLAFSAGSATFFAPCAFPLLPGYLSYFLSDTASTAVDEGATEGRFIKRVQNPLARALFVSIAACLGMTLVYVGLAGTTVALGAGALTDIAVLELVVGSVFIVVGGAMALGWTLDRVHVRLPERRRSFGGFFAFGVLYAAAAAGCTAPLFIAVMARGLAAGPSLGVGLAVAYALGMSVVLVVLTVVSALGGSSVATRLSRHTGRIYRLSGGLLVLSGIAEIYYYFYGFPEVISV</sequence>
<reference evidence="2 3" key="1">
    <citation type="journal article" date="2019" name="Int. J. Syst. Evol. Microbiol.">
        <title>The Global Catalogue of Microorganisms (GCM) 10K type strain sequencing project: providing services to taxonomists for standard genome sequencing and annotation.</title>
        <authorList>
            <consortium name="The Broad Institute Genomics Platform"/>
            <consortium name="The Broad Institute Genome Sequencing Center for Infectious Disease"/>
            <person name="Wu L."/>
            <person name="Ma J."/>
        </authorList>
    </citation>
    <scope>NUCLEOTIDE SEQUENCE [LARGE SCALE GENOMIC DNA]</scope>
    <source>
        <strain evidence="2 3">CGMCC 1.10593</strain>
    </source>
</reference>
<proteinExistence type="predicted"/>
<dbReference type="AlphaFoldDB" id="A0ABD6D4N8"/>
<evidence type="ECO:0000313" key="2">
    <source>
        <dbReference type="EMBL" id="MFD1640991.1"/>
    </source>
</evidence>
<comment type="caution">
    <text evidence="2">The sequence shown here is derived from an EMBL/GenBank/DDBJ whole genome shotgun (WGS) entry which is preliminary data.</text>
</comment>
<evidence type="ECO:0000313" key="3">
    <source>
        <dbReference type="Proteomes" id="UP001597052"/>
    </source>
</evidence>
<feature type="transmembrane region" description="Helical" evidence="1">
    <location>
        <begin position="6"/>
        <end position="30"/>
    </location>
</feature>
<dbReference type="InterPro" id="IPR051790">
    <property type="entry name" value="Cytochrome_c-biogenesis_DsbD"/>
</dbReference>
<organism evidence="2 3">
    <name type="scientific">Halohasta litorea</name>
    <dbReference type="NCBI Taxonomy" id="869891"/>
    <lineage>
        <taxon>Archaea</taxon>
        <taxon>Methanobacteriati</taxon>
        <taxon>Methanobacteriota</taxon>
        <taxon>Stenosarchaea group</taxon>
        <taxon>Halobacteria</taxon>
        <taxon>Halobacteriales</taxon>
        <taxon>Haloferacaceae</taxon>
        <taxon>Halohasta</taxon>
    </lineage>
</organism>
<keyword evidence="1" id="KW-0472">Membrane</keyword>
<gene>
    <name evidence="2" type="ORF">ACFSBW_03755</name>
</gene>
<feature type="transmembrane region" description="Helical" evidence="1">
    <location>
        <begin position="140"/>
        <end position="163"/>
    </location>
</feature>
<feature type="transmembrane region" description="Helical" evidence="1">
    <location>
        <begin position="214"/>
        <end position="234"/>
    </location>
</feature>
<name>A0ABD6D4N8_9EURY</name>